<evidence type="ECO:0000313" key="1">
    <source>
        <dbReference type="EMBL" id="MEL1252449.1"/>
    </source>
</evidence>
<name>A0ABU9IJ37_9FLAO</name>
<accession>A0ABU9IJ37</accession>
<dbReference type="Proteomes" id="UP001485226">
    <property type="component" value="Unassembled WGS sequence"/>
</dbReference>
<sequence>MKTARDGAWKFANEFVLLAEEEREASIELRDEKITKIARLVSNPGYFVSAVFKFIRLFEKGDIVQKIINLQIIEEKKDVCLPL</sequence>
<evidence type="ECO:0000313" key="2">
    <source>
        <dbReference type="Proteomes" id="UP001485226"/>
    </source>
</evidence>
<organism evidence="1 2">
    <name type="scientific">Flavobacterium calami</name>
    <dbReference type="NCBI Taxonomy" id="3139144"/>
    <lineage>
        <taxon>Bacteria</taxon>
        <taxon>Pseudomonadati</taxon>
        <taxon>Bacteroidota</taxon>
        <taxon>Flavobacteriia</taxon>
        <taxon>Flavobacteriales</taxon>
        <taxon>Flavobacteriaceae</taxon>
        <taxon>Flavobacterium</taxon>
    </lineage>
</organism>
<comment type="caution">
    <text evidence="1">The sequence shown here is derived from an EMBL/GenBank/DDBJ whole genome shotgun (WGS) entry which is preliminary data.</text>
</comment>
<keyword evidence="2" id="KW-1185">Reference proteome</keyword>
<reference evidence="1 2" key="1">
    <citation type="submission" date="2024-04" db="EMBL/GenBank/DDBJ databases">
        <title>Flavobacterium sp. DGU38 16S ribosomal RNA gene Genome sequencing and assembly.</title>
        <authorList>
            <person name="Park S."/>
        </authorList>
    </citation>
    <scope>NUCLEOTIDE SEQUENCE [LARGE SCALE GENOMIC DNA]</scope>
    <source>
        <strain evidence="1 2">DGU38</strain>
    </source>
</reference>
<gene>
    <name evidence="1" type="ORF">AAEO57_01570</name>
</gene>
<protein>
    <submittedName>
        <fullName evidence="1">Uncharacterized protein</fullName>
    </submittedName>
</protein>
<dbReference type="EMBL" id="JBBYHS010000001">
    <property type="protein sequence ID" value="MEL1252449.1"/>
    <property type="molecule type" value="Genomic_DNA"/>
</dbReference>
<proteinExistence type="predicted"/>